<dbReference type="PROSITE" id="PS50977">
    <property type="entry name" value="HTH_TETR_2"/>
    <property type="match status" value="1"/>
</dbReference>
<dbReference type="EMBL" id="JAUQTB010000021">
    <property type="protein sequence ID" value="MDO7908736.1"/>
    <property type="molecule type" value="Genomic_DNA"/>
</dbReference>
<keyword evidence="5" id="KW-1185">Reference proteome</keyword>
<gene>
    <name evidence="4" type="ORF">Q5741_20325</name>
</gene>
<accession>A0ABT9CHI8</accession>
<feature type="domain" description="HTH tetR-type" evidence="3">
    <location>
        <begin position="13"/>
        <end position="73"/>
    </location>
</feature>
<evidence type="ECO:0000256" key="1">
    <source>
        <dbReference type="ARBA" id="ARBA00023125"/>
    </source>
</evidence>
<sequence length="207" mass="23090">MIQKHSLRDIKKEATAHALADASYELALERGLDGFIVDDVVQKAGYSRRTFANHYSCKEEAVAAAAVSFQGTDAQEAERILSEVNADTEPLDIFYRLMRTQLVTEHIGKMRDLVSLSKRYPTLEPFILSAFHQLQISAQQMVSMALNGRYPEAYTHLLAGAVYGSITPLLDGSVKVLINGETAGDETEALTFDQYLETMFNYLRNGF</sequence>
<reference evidence="4 5" key="1">
    <citation type="submission" date="2023-07" db="EMBL/GenBank/DDBJ databases">
        <title>Paenibacillus sp. JX-17 nov. isolated from soil.</title>
        <authorList>
            <person name="Wan Y."/>
            <person name="Liu B."/>
        </authorList>
    </citation>
    <scope>NUCLEOTIDE SEQUENCE [LARGE SCALE GENOMIC DNA]</scope>
    <source>
        <strain evidence="4 5">JX-17</strain>
    </source>
</reference>
<name>A0ABT9CHI8_9BACL</name>
<dbReference type="RefSeq" id="WP_305025956.1">
    <property type="nucleotide sequence ID" value="NZ_JAUQTB010000021.1"/>
</dbReference>
<keyword evidence="1 2" id="KW-0238">DNA-binding</keyword>
<proteinExistence type="predicted"/>
<feature type="DNA-binding region" description="H-T-H motif" evidence="2">
    <location>
        <begin position="36"/>
        <end position="55"/>
    </location>
</feature>
<evidence type="ECO:0000313" key="4">
    <source>
        <dbReference type="EMBL" id="MDO7908736.1"/>
    </source>
</evidence>
<evidence type="ECO:0000313" key="5">
    <source>
        <dbReference type="Proteomes" id="UP001240171"/>
    </source>
</evidence>
<dbReference type="Gene3D" id="1.10.357.10">
    <property type="entry name" value="Tetracycline Repressor, domain 2"/>
    <property type="match status" value="1"/>
</dbReference>
<protein>
    <submittedName>
        <fullName evidence="4">TetR family transcriptional regulator</fullName>
    </submittedName>
</protein>
<dbReference type="InterPro" id="IPR009057">
    <property type="entry name" value="Homeodomain-like_sf"/>
</dbReference>
<dbReference type="InterPro" id="IPR001647">
    <property type="entry name" value="HTH_TetR"/>
</dbReference>
<evidence type="ECO:0000256" key="2">
    <source>
        <dbReference type="PROSITE-ProRule" id="PRU00335"/>
    </source>
</evidence>
<comment type="caution">
    <text evidence="4">The sequence shown here is derived from an EMBL/GenBank/DDBJ whole genome shotgun (WGS) entry which is preliminary data.</text>
</comment>
<organism evidence="4 5">
    <name type="scientific">Paenibacillus lacisoli</name>
    <dbReference type="NCBI Taxonomy" id="3064525"/>
    <lineage>
        <taxon>Bacteria</taxon>
        <taxon>Bacillati</taxon>
        <taxon>Bacillota</taxon>
        <taxon>Bacilli</taxon>
        <taxon>Bacillales</taxon>
        <taxon>Paenibacillaceae</taxon>
        <taxon>Paenibacillus</taxon>
    </lineage>
</organism>
<dbReference type="SUPFAM" id="SSF46689">
    <property type="entry name" value="Homeodomain-like"/>
    <property type="match status" value="1"/>
</dbReference>
<evidence type="ECO:0000259" key="3">
    <source>
        <dbReference type="PROSITE" id="PS50977"/>
    </source>
</evidence>
<dbReference type="Proteomes" id="UP001240171">
    <property type="component" value="Unassembled WGS sequence"/>
</dbReference>